<gene>
    <name evidence="2" type="ORF">S03H2_55933</name>
</gene>
<reference evidence="2" key="1">
    <citation type="journal article" date="2014" name="Front. Microbiol.">
        <title>High frequency of phylogenetically diverse reductive dehalogenase-homologous genes in deep subseafloor sedimentary metagenomes.</title>
        <authorList>
            <person name="Kawai M."/>
            <person name="Futagami T."/>
            <person name="Toyoda A."/>
            <person name="Takaki Y."/>
            <person name="Nishi S."/>
            <person name="Hori S."/>
            <person name="Arai W."/>
            <person name="Tsubouchi T."/>
            <person name="Morono Y."/>
            <person name="Uchiyama I."/>
            <person name="Ito T."/>
            <person name="Fujiyama A."/>
            <person name="Inagaki F."/>
            <person name="Takami H."/>
        </authorList>
    </citation>
    <scope>NUCLEOTIDE SEQUENCE</scope>
    <source>
        <strain evidence="2">Expedition CK06-06</strain>
    </source>
</reference>
<dbReference type="AlphaFoldDB" id="X1JS00"/>
<keyword evidence="1" id="KW-0472">Membrane</keyword>
<dbReference type="EMBL" id="BARU01035766">
    <property type="protein sequence ID" value="GAH84215.1"/>
    <property type="molecule type" value="Genomic_DNA"/>
</dbReference>
<sequence>MRRAGFDRTTVILAALFVLVLTRQAYGYIDPGTGSFILQVLLASLLGTAVAVKMFWRQIVGYFGKLFSRRRKDDPDER</sequence>
<accession>X1JS00</accession>
<protein>
    <submittedName>
        <fullName evidence="2">Uncharacterized protein</fullName>
    </submittedName>
</protein>
<feature type="transmembrane region" description="Helical" evidence="1">
    <location>
        <begin position="37"/>
        <end position="56"/>
    </location>
</feature>
<evidence type="ECO:0000256" key="1">
    <source>
        <dbReference type="SAM" id="Phobius"/>
    </source>
</evidence>
<name>X1JS00_9ZZZZ</name>
<keyword evidence="1" id="KW-0812">Transmembrane</keyword>
<keyword evidence="1" id="KW-1133">Transmembrane helix</keyword>
<proteinExistence type="predicted"/>
<organism evidence="2">
    <name type="scientific">marine sediment metagenome</name>
    <dbReference type="NCBI Taxonomy" id="412755"/>
    <lineage>
        <taxon>unclassified sequences</taxon>
        <taxon>metagenomes</taxon>
        <taxon>ecological metagenomes</taxon>
    </lineage>
</organism>
<comment type="caution">
    <text evidence="2">The sequence shown here is derived from an EMBL/GenBank/DDBJ whole genome shotgun (WGS) entry which is preliminary data.</text>
</comment>
<evidence type="ECO:0000313" key="2">
    <source>
        <dbReference type="EMBL" id="GAH84215.1"/>
    </source>
</evidence>